<organism evidence="1">
    <name type="scientific">marine metagenome</name>
    <dbReference type="NCBI Taxonomy" id="408172"/>
    <lineage>
        <taxon>unclassified sequences</taxon>
        <taxon>metagenomes</taxon>
        <taxon>ecological metagenomes</taxon>
    </lineage>
</organism>
<dbReference type="AlphaFoldDB" id="A0A383C4S7"/>
<name>A0A383C4S7_9ZZZZ</name>
<sequence length="97" mass="10742">MIQKTDTDLKALIDVIPARIKDALLSHPNIDELLEVVLDLGRHPEARFLGENELLDIGEVADVDIDFAIGKVGMFGADNRAGIERTLHRISAIRNRS</sequence>
<accession>A0A383C4S7</accession>
<feature type="non-terminal residue" evidence="1">
    <location>
        <position position="97"/>
    </location>
</feature>
<gene>
    <name evidence="1" type="ORF">METZ01_LOCUS480035</name>
</gene>
<proteinExistence type="predicted"/>
<protein>
    <recommendedName>
        <fullName evidence="2">Single-stranded DNA-binding protein</fullName>
    </recommendedName>
</protein>
<dbReference type="EMBL" id="UINC01205828">
    <property type="protein sequence ID" value="SVE27181.1"/>
    <property type="molecule type" value="Genomic_DNA"/>
</dbReference>
<reference evidence="1" key="1">
    <citation type="submission" date="2018-05" db="EMBL/GenBank/DDBJ databases">
        <authorList>
            <person name="Lanie J.A."/>
            <person name="Ng W.-L."/>
            <person name="Kazmierczak K.M."/>
            <person name="Andrzejewski T.M."/>
            <person name="Davidsen T.M."/>
            <person name="Wayne K.J."/>
            <person name="Tettelin H."/>
            <person name="Glass J.I."/>
            <person name="Rusch D."/>
            <person name="Podicherti R."/>
            <person name="Tsui H.-C.T."/>
            <person name="Winkler M.E."/>
        </authorList>
    </citation>
    <scope>NUCLEOTIDE SEQUENCE</scope>
</reference>
<dbReference type="PANTHER" id="PTHR20953">
    <property type="entry name" value="KINASE-RELATED"/>
    <property type="match status" value="1"/>
</dbReference>
<dbReference type="PANTHER" id="PTHR20953:SF3">
    <property type="entry name" value="P-LOOP CONTAINING NUCLEOSIDE TRIPHOSPHATE HYDROLASES SUPERFAMILY PROTEIN"/>
    <property type="match status" value="1"/>
</dbReference>
<evidence type="ECO:0000313" key="1">
    <source>
        <dbReference type="EMBL" id="SVE27181.1"/>
    </source>
</evidence>
<evidence type="ECO:0008006" key="2">
    <source>
        <dbReference type="Google" id="ProtNLM"/>
    </source>
</evidence>